<dbReference type="AlphaFoldDB" id="A0A433VNH4"/>
<reference evidence="2" key="1">
    <citation type="submission" date="2018-12" db="EMBL/GenBank/DDBJ databases">
        <authorList>
            <person name="Will S."/>
            <person name="Neumann-Schaal M."/>
            <person name="Henke P."/>
        </authorList>
    </citation>
    <scope>NUCLEOTIDE SEQUENCE</scope>
    <source>
        <strain evidence="2">PCC 7102</strain>
    </source>
</reference>
<name>A0A433VNH4_9CYAN</name>
<proteinExistence type="predicted"/>
<dbReference type="Gene3D" id="3.90.1570.10">
    <property type="entry name" value="tt1808, chain A"/>
    <property type="match status" value="1"/>
</dbReference>
<comment type="caution">
    <text evidence="2">The sequence shown here is derived from an EMBL/GenBank/DDBJ whole genome shotgun (WGS) entry which is preliminary data.</text>
</comment>
<dbReference type="EMBL" id="RSCL01000004">
    <property type="protein sequence ID" value="RUT07637.1"/>
    <property type="molecule type" value="Genomic_DNA"/>
</dbReference>
<organism evidence="2 3">
    <name type="scientific">Dulcicalothrix desertica PCC 7102</name>
    <dbReference type="NCBI Taxonomy" id="232991"/>
    <lineage>
        <taxon>Bacteria</taxon>
        <taxon>Bacillati</taxon>
        <taxon>Cyanobacteriota</taxon>
        <taxon>Cyanophyceae</taxon>
        <taxon>Nostocales</taxon>
        <taxon>Calotrichaceae</taxon>
        <taxon>Dulcicalothrix</taxon>
    </lineage>
</organism>
<evidence type="ECO:0000313" key="2">
    <source>
        <dbReference type="EMBL" id="RUT07637.1"/>
    </source>
</evidence>
<evidence type="ECO:0000313" key="3">
    <source>
        <dbReference type="Proteomes" id="UP000271624"/>
    </source>
</evidence>
<sequence length="280" mass="32203">MTPQQVASTPQKLVSDSQDLVKDSGAEVWQPPMPPTDLIFDDGEPLESSRHRVAINTLISSIRHHFVQRNDYFVGGNMFVYYSSQQVKNKDFKGPDFFVVQDVPPDPARLGWVVWEENGRYPDVIIELLSDTTEVADFGTKKDLYEKVFKTKDYFVFHPYKANSLQGWRLDSYKGYQPIEENPSGWVWCETLKLWLGTWQGVIEDDDAVWLRFYDESGNLVLLPQEAERQRADTERQRADAERQTKLNAALQLLQMGMSVEQVAQILSLTVEEVQQMSSS</sequence>
<accession>A0A433VNH4</accession>
<dbReference type="InterPro" id="IPR011335">
    <property type="entry name" value="Restrct_endonuc-II-like"/>
</dbReference>
<protein>
    <recommendedName>
        <fullName evidence="1">Putative restriction endonuclease domain-containing protein</fullName>
    </recommendedName>
</protein>
<dbReference type="InterPro" id="IPR008538">
    <property type="entry name" value="Uma2"/>
</dbReference>
<evidence type="ECO:0000259" key="1">
    <source>
        <dbReference type="Pfam" id="PF05685"/>
    </source>
</evidence>
<dbReference type="OrthoDB" id="557157at2"/>
<dbReference type="PANTHER" id="PTHR33352:SF3">
    <property type="entry name" value="SLR1612 PROTEIN"/>
    <property type="match status" value="1"/>
</dbReference>
<feature type="domain" description="Putative restriction endonuclease" evidence="1">
    <location>
        <begin position="41"/>
        <end position="188"/>
    </location>
</feature>
<keyword evidence="3" id="KW-1185">Reference proteome</keyword>
<dbReference type="InterPro" id="IPR012296">
    <property type="entry name" value="Nuclease_put_TT1808"/>
</dbReference>
<dbReference type="Pfam" id="PF05685">
    <property type="entry name" value="Uma2"/>
    <property type="match status" value="1"/>
</dbReference>
<dbReference type="CDD" id="cd06260">
    <property type="entry name" value="DUF820-like"/>
    <property type="match status" value="1"/>
</dbReference>
<dbReference type="Proteomes" id="UP000271624">
    <property type="component" value="Unassembled WGS sequence"/>
</dbReference>
<dbReference type="PANTHER" id="PTHR33352">
    <property type="entry name" value="SLR1095 PROTEIN"/>
    <property type="match status" value="1"/>
</dbReference>
<gene>
    <name evidence="2" type="ORF">DSM106972_018970</name>
</gene>
<dbReference type="RefSeq" id="WP_127080524.1">
    <property type="nucleotide sequence ID" value="NZ_RSCL01000004.1"/>
</dbReference>
<reference evidence="2" key="2">
    <citation type="journal article" date="2019" name="Genome Biol. Evol.">
        <title>Day and night: Metabolic profiles and evolutionary relationships of six axenic non-marine cyanobacteria.</title>
        <authorList>
            <person name="Will S.E."/>
            <person name="Henke P."/>
            <person name="Boedeker C."/>
            <person name="Huang S."/>
            <person name="Brinkmann H."/>
            <person name="Rohde M."/>
            <person name="Jarek M."/>
            <person name="Friedl T."/>
            <person name="Seufert S."/>
            <person name="Schumacher M."/>
            <person name="Overmann J."/>
            <person name="Neumann-Schaal M."/>
            <person name="Petersen J."/>
        </authorList>
    </citation>
    <scope>NUCLEOTIDE SEQUENCE [LARGE SCALE GENOMIC DNA]</scope>
    <source>
        <strain evidence="2">PCC 7102</strain>
    </source>
</reference>
<dbReference type="SUPFAM" id="SSF52980">
    <property type="entry name" value="Restriction endonuclease-like"/>
    <property type="match status" value="1"/>
</dbReference>